<gene>
    <name evidence="2" type="ORF">VP01_6935g1</name>
</gene>
<keyword evidence="3" id="KW-1185">Reference proteome</keyword>
<dbReference type="Proteomes" id="UP000037035">
    <property type="component" value="Unassembled WGS sequence"/>
</dbReference>
<organism evidence="2 3">
    <name type="scientific">Puccinia sorghi</name>
    <dbReference type="NCBI Taxonomy" id="27349"/>
    <lineage>
        <taxon>Eukaryota</taxon>
        <taxon>Fungi</taxon>
        <taxon>Dikarya</taxon>
        <taxon>Basidiomycota</taxon>
        <taxon>Pucciniomycotina</taxon>
        <taxon>Pucciniomycetes</taxon>
        <taxon>Pucciniales</taxon>
        <taxon>Pucciniaceae</taxon>
        <taxon>Puccinia</taxon>
    </lineage>
</organism>
<evidence type="ECO:0000313" key="3">
    <source>
        <dbReference type="Proteomes" id="UP000037035"/>
    </source>
</evidence>
<dbReference type="EMBL" id="LAVV01012311">
    <property type="protein sequence ID" value="KNZ46809.1"/>
    <property type="molecule type" value="Genomic_DNA"/>
</dbReference>
<reference evidence="2 3" key="1">
    <citation type="submission" date="2015-08" db="EMBL/GenBank/DDBJ databases">
        <title>Next Generation Sequencing and Analysis of the Genome of Puccinia sorghi L Schw, the Causal Agent of Maize Common Rust.</title>
        <authorList>
            <person name="Rochi L."/>
            <person name="Burguener G."/>
            <person name="Darino M."/>
            <person name="Turjanski A."/>
            <person name="Kreff E."/>
            <person name="Dieguez M.J."/>
            <person name="Sacco F."/>
        </authorList>
    </citation>
    <scope>NUCLEOTIDE SEQUENCE [LARGE SCALE GENOMIC DNA]</scope>
    <source>
        <strain evidence="2 3">RO10H11247</strain>
    </source>
</reference>
<evidence type="ECO:0000313" key="2">
    <source>
        <dbReference type="EMBL" id="KNZ46809.1"/>
    </source>
</evidence>
<protein>
    <submittedName>
        <fullName evidence="2">Uncharacterized protein</fullName>
    </submittedName>
</protein>
<evidence type="ECO:0000256" key="1">
    <source>
        <dbReference type="SAM" id="MobiDB-lite"/>
    </source>
</evidence>
<proteinExistence type="predicted"/>
<sequence length="169" mass="19609">MKFGKHMIHLSDFNIRYVHSSLSKLGLIAKRERRKGNIAGMIKENCFRLPMNEIPLRRPAIHDSSRIAGMLRQKTSEEEESNYGESIDLENTDGEDNDEDNKDYSSNDEEGHDDEEMGDQRMQVRGSRPRAVDENYDKFDDIDEEMDMEHYGQGTYTGGLANDEWNAWQ</sequence>
<dbReference type="AlphaFoldDB" id="A0A0L6UE16"/>
<accession>A0A0L6UE16</accession>
<name>A0A0L6UE16_9BASI</name>
<feature type="region of interest" description="Disordered" evidence="1">
    <location>
        <begin position="66"/>
        <end position="137"/>
    </location>
</feature>
<feature type="compositionally biased region" description="Acidic residues" evidence="1">
    <location>
        <begin position="77"/>
        <end position="117"/>
    </location>
</feature>
<comment type="caution">
    <text evidence="2">The sequence shown here is derived from an EMBL/GenBank/DDBJ whole genome shotgun (WGS) entry which is preliminary data.</text>
</comment>
<dbReference type="VEuPathDB" id="FungiDB:VP01_6935g1"/>
<dbReference type="STRING" id="27349.A0A0L6UE16"/>